<evidence type="ECO:0000313" key="8">
    <source>
        <dbReference type="Proteomes" id="UP000645257"/>
    </source>
</evidence>
<comment type="caution">
    <text evidence="7">The sequence shown here is derived from an EMBL/GenBank/DDBJ whole genome shotgun (WGS) entry which is preliminary data.</text>
</comment>
<evidence type="ECO:0000256" key="2">
    <source>
        <dbReference type="ARBA" id="ARBA00022670"/>
    </source>
</evidence>
<dbReference type="InterPro" id="IPR036852">
    <property type="entry name" value="Peptidase_S8/S53_dom_sf"/>
</dbReference>
<evidence type="ECO:0000256" key="5">
    <source>
        <dbReference type="PROSITE-ProRule" id="PRU01240"/>
    </source>
</evidence>
<dbReference type="GO" id="GO:0004252">
    <property type="term" value="F:serine-type endopeptidase activity"/>
    <property type="evidence" value="ECO:0007669"/>
    <property type="project" value="InterPro"/>
</dbReference>
<sequence length="423" mass="42950">MTGKSGFFIVCVTAGHFSPAFSAEPLPNDPAFLRGEQWYLDDPSVGINVREAWGISTGSPSVVIGVLGSGVLGAHPELQGRLLPGYDMLGALAPVPLSGQENMPADPCQLLGRSDCLFMHTGDGDGRDPDASDPGSLLPDLPGVQRVGWQGTGVAGLIGARSDNGAGVSGINWRSGLLPVRVAGMGIAIESDVIDGLRWAAGLPVAGLPVNPHPANVIQLPAGFGIACSPALQAAISETLARSQVRAIIAPAGDDNSDAVQSWPGGCKDVISVAAIGRDGNRAPYSNWGTTVTLGAPGGLARNNPAPGTTIRHFARLSNCSSGAPALTAAQCGEPDSHPGNPYPLDDAEGGLYSSAMATGTVSLMLSVNPALTPSEVKTLLIGSARPFPANSDCRGPKVCGAGLLDAGKAVRLAADKARRGDN</sequence>
<accession>A0A918P4S0</accession>
<dbReference type="SUPFAM" id="SSF52743">
    <property type="entry name" value="Subtilisin-like"/>
    <property type="match status" value="1"/>
</dbReference>
<comment type="caution">
    <text evidence="5">Lacks conserved residue(s) required for the propagation of feature annotation.</text>
</comment>
<keyword evidence="3" id="KW-0378">Hydrolase</keyword>
<dbReference type="PROSITE" id="PS51892">
    <property type="entry name" value="SUBTILASE"/>
    <property type="match status" value="1"/>
</dbReference>
<gene>
    <name evidence="7" type="ORF">GCM10011289_23240</name>
</gene>
<evidence type="ECO:0000259" key="6">
    <source>
        <dbReference type="Pfam" id="PF00082"/>
    </source>
</evidence>
<dbReference type="Pfam" id="PF00082">
    <property type="entry name" value="Peptidase_S8"/>
    <property type="match status" value="1"/>
</dbReference>
<dbReference type="PANTHER" id="PTHR43806">
    <property type="entry name" value="PEPTIDASE S8"/>
    <property type="match status" value="1"/>
</dbReference>
<comment type="similarity">
    <text evidence="1 5">Belongs to the peptidase S8 family.</text>
</comment>
<dbReference type="EMBL" id="BMYX01000013">
    <property type="protein sequence ID" value="GGY19134.1"/>
    <property type="molecule type" value="Genomic_DNA"/>
</dbReference>
<proteinExistence type="inferred from homology"/>
<reference evidence="7" key="1">
    <citation type="journal article" date="2014" name="Int. J. Syst. Evol. Microbiol.">
        <title>Complete genome sequence of Corynebacterium casei LMG S-19264T (=DSM 44701T), isolated from a smear-ripened cheese.</title>
        <authorList>
            <consortium name="US DOE Joint Genome Institute (JGI-PGF)"/>
            <person name="Walter F."/>
            <person name="Albersmeier A."/>
            <person name="Kalinowski J."/>
            <person name="Ruckert C."/>
        </authorList>
    </citation>
    <scope>NUCLEOTIDE SEQUENCE</scope>
    <source>
        <strain evidence="7">KCTC 32182</strain>
    </source>
</reference>
<dbReference type="GO" id="GO:0006508">
    <property type="term" value="P:proteolysis"/>
    <property type="evidence" value="ECO:0007669"/>
    <property type="project" value="UniProtKB-KW"/>
</dbReference>
<dbReference type="AlphaFoldDB" id="A0A918P4S0"/>
<dbReference type="Proteomes" id="UP000645257">
    <property type="component" value="Unassembled WGS sequence"/>
</dbReference>
<dbReference type="RefSeq" id="WP_189534472.1">
    <property type="nucleotide sequence ID" value="NZ_BMYX01000013.1"/>
</dbReference>
<evidence type="ECO:0000313" key="7">
    <source>
        <dbReference type="EMBL" id="GGY19134.1"/>
    </source>
</evidence>
<keyword evidence="2" id="KW-0645">Protease</keyword>
<dbReference type="Gene3D" id="3.40.50.200">
    <property type="entry name" value="Peptidase S8/S53 domain"/>
    <property type="match status" value="1"/>
</dbReference>
<keyword evidence="4" id="KW-0720">Serine protease</keyword>
<dbReference type="InterPro" id="IPR000209">
    <property type="entry name" value="Peptidase_S8/S53_dom"/>
</dbReference>
<evidence type="ECO:0000256" key="1">
    <source>
        <dbReference type="ARBA" id="ARBA00011073"/>
    </source>
</evidence>
<feature type="domain" description="Peptidase S8/S53" evidence="6">
    <location>
        <begin position="61"/>
        <end position="385"/>
    </location>
</feature>
<reference evidence="7" key="2">
    <citation type="submission" date="2020-09" db="EMBL/GenBank/DDBJ databases">
        <authorList>
            <person name="Sun Q."/>
            <person name="Kim S."/>
        </authorList>
    </citation>
    <scope>NUCLEOTIDE SEQUENCE</scope>
    <source>
        <strain evidence="7">KCTC 32182</strain>
    </source>
</reference>
<organism evidence="7 8">
    <name type="scientific">Paludibacterium paludis</name>
    <dbReference type="NCBI Taxonomy" id="1225769"/>
    <lineage>
        <taxon>Bacteria</taxon>
        <taxon>Pseudomonadati</taxon>
        <taxon>Pseudomonadota</taxon>
        <taxon>Betaproteobacteria</taxon>
        <taxon>Neisseriales</taxon>
        <taxon>Chromobacteriaceae</taxon>
        <taxon>Paludibacterium</taxon>
    </lineage>
</organism>
<name>A0A918P4S0_9NEIS</name>
<dbReference type="InterPro" id="IPR050131">
    <property type="entry name" value="Peptidase_S8_subtilisin-like"/>
</dbReference>
<protein>
    <recommendedName>
        <fullName evidence="6">Peptidase S8/S53 domain-containing protein</fullName>
    </recommendedName>
</protein>
<evidence type="ECO:0000256" key="4">
    <source>
        <dbReference type="ARBA" id="ARBA00022825"/>
    </source>
</evidence>
<evidence type="ECO:0000256" key="3">
    <source>
        <dbReference type="ARBA" id="ARBA00022801"/>
    </source>
</evidence>
<dbReference type="PANTHER" id="PTHR43806:SF11">
    <property type="entry name" value="CEREVISIN-RELATED"/>
    <property type="match status" value="1"/>
</dbReference>
<keyword evidence="8" id="KW-1185">Reference proteome</keyword>